<evidence type="ECO:0000313" key="9">
    <source>
        <dbReference type="Proteomes" id="UP000245680"/>
    </source>
</evidence>
<evidence type="ECO:0000256" key="3">
    <source>
        <dbReference type="ARBA" id="ARBA00022475"/>
    </source>
</evidence>
<dbReference type="Pfam" id="PF02417">
    <property type="entry name" value="Chromate_transp"/>
    <property type="match status" value="2"/>
</dbReference>
<feature type="transmembrane region" description="Helical" evidence="7">
    <location>
        <begin position="195"/>
        <end position="214"/>
    </location>
</feature>
<feature type="transmembrane region" description="Helical" evidence="7">
    <location>
        <begin position="401"/>
        <end position="418"/>
    </location>
</feature>
<feature type="transmembrane region" description="Helical" evidence="7">
    <location>
        <begin position="263"/>
        <end position="286"/>
    </location>
</feature>
<evidence type="ECO:0000313" key="8">
    <source>
        <dbReference type="EMBL" id="PWR02939.1"/>
    </source>
</evidence>
<feature type="transmembrane region" description="Helical" evidence="7">
    <location>
        <begin position="147"/>
        <end position="175"/>
    </location>
</feature>
<keyword evidence="4 7" id="KW-0812">Transmembrane</keyword>
<evidence type="ECO:0000256" key="5">
    <source>
        <dbReference type="ARBA" id="ARBA00022989"/>
    </source>
</evidence>
<keyword evidence="6 7" id="KW-0472">Membrane</keyword>
<feature type="transmembrane region" description="Helical" evidence="7">
    <location>
        <begin position="115"/>
        <end position="135"/>
    </location>
</feature>
<organism evidence="8 9">
    <name type="scientific">Meridianimarinicoccus roseus</name>
    <dbReference type="NCBI Taxonomy" id="2072018"/>
    <lineage>
        <taxon>Bacteria</taxon>
        <taxon>Pseudomonadati</taxon>
        <taxon>Pseudomonadota</taxon>
        <taxon>Alphaproteobacteria</taxon>
        <taxon>Rhodobacterales</taxon>
        <taxon>Paracoccaceae</taxon>
        <taxon>Meridianimarinicoccus</taxon>
    </lineage>
</organism>
<keyword evidence="9" id="KW-1185">Reference proteome</keyword>
<dbReference type="PIRSF" id="PIRSF004810">
    <property type="entry name" value="ChrA"/>
    <property type="match status" value="1"/>
</dbReference>
<dbReference type="AlphaFoldDB" id="A0A2V2LKV1"/>
<comment type="subcellular location">
    <subcellularLocation>
        <location evidence="1">Cell membrane</location>
        <topology evidence="1">Multi-pass membrane protein</topology>
    </subcellularLocation>
</comment>
<dbReference type="InterPro" id="IPR003370">
    <property type="entry name" value="Chromate_transpt"/>
</dbReference>
<name>A0A2V2LKV1_9RHOB</name>
<dbReference type="PANTHER" id="PTHR33567:SF3">
    <property type="entry name" value="CHROMATE ION TRANSPORTER (EUROFUNG)"/>
    <property type="match status" value="1"/>
</dbReference>
<proteinExistence type="inferred from homology"/>
<keyword evidence="3" id="KW-1003">Cell membrane</keyword>
<sequence>MTTAPPSLADLVRVFGRIGLLSFGGPAAQIALMHRELVEGRTWLTEEQFLRALSFCMLLPGPEAMQLATYAGWRLRGVAGGLIGGLLFVVPGALVIAALALLYGAYGELPLVEAAFVGVKATVVVIVLQALWRLGRKALKTPSRWMLAGLSFAGIFALDLPFPLIILAAGIYGAWSAQPSDVPPPPLPAARLARTLAVWGGLWLAPIAALWAAGPQFLTDLALFFAKLAVVTFGGAYAVLAYMTQTVVSEKGWIDTEQMIDALGLAETTPGPLILVTQFVGMLAGAAQGGAGLALAAGALVLWVTFVPCFLWIFLGAPYVDWIAGRPRLSGALSAITAAVVGVILNLSVWFAAHVFFNTVGTATIGPVTMIRPALEGFDARAALLCVAAALALMWRRWPLPAVLALAAVSGALTGLATV</sequence>
<dbReference type="GO" id="GO:0005886">
    <property type="term" value="C:plasma membrane"/>
    <property type="evidence" value="ECO:0007669"/>
    <property type="project" value="UniProtKB-SubCell"/>
</dbReference>
<comment type="similarity">
    <text evidence="2">Belongs to the chromate ion transporter (CHR) (TC 2.A.51) family.</text>
</comment>
<dbReference type="RefSeq" id="WP_109811245.1">
    <property type="nucleotide sequence ID" value="NZ_QGKU01000031.1"/>
</dbReference>
<feature type="transmembrane region" description="Helical" evidence="7">
    <location>
        <begin position="221"/>
        <end position="243"/>
    </location>
</feature>
<keyword evidence="5 7" id="KW-1133">Transmembrane helix</keyword>
<dbReference type="NCBIfam" id="TIGR00937">
    <property type="entry name" value="2A51"/>
    <property type="match status" value="1"/>
</dbReference>
<comment type="caution">
    <text evidence="8">The sequence shown here is derived from an EMBL/GenBank/DDBJ whole genome shotgun (WGS) entry which is preliminary data.</text>
</comment>
<reference evidence="8 9" key="1">
    <citation type="submission" date="2018-05" db="EMBL/GenBank/DDBJ databases">
        <title>Rhodobacteraceae gen. nov., sp. nov. isolated from sea water.</title>
        <authorList>
            <person name="Ren Y."/>
        </authorList>
    </citation>
    <scope>NUCLEOTIDE SEQUENCE [LARGE SCALE GENOMIC DNA]</scope>
    <source>
        <strain evidence="8 9">TG-679</strain>
    </source>
</reference>
<evidence type="ECO:0000256" key="4">
    <source>
        <dbReference type="ARBA" id="ARBA00022692"/>
    </source>
</evidence>
<feature type="transmembrane region" description="Helical" evidence="7">
    <location>
        <begin position="335"/>
        <end position="357"/>
    </location>
</feature>
<dbReference type="InterPro" id="IPR014047">
    <property type="entry name" value="Chr_Tranpt_l_chain"/>
</dbReference>
<evidence type="ECO:0000256" key="1">
    <source>
        <dbReference type="ARBA" id="ARBA00004651"/>
    </source>
</evidence>
<evidence type="ECO:0000256" key="7">
    <source>
        <dbReference type="SAM" id="Phobius"/>
    </source>
</evidence>
<dbReference type="PANTHER" id="PTHR33567">
    <property type="entry name" value="CHROMATE ION TRANSPORTER (EUROFUNG)"/>
    <property type="match status" value="1"/>
</dbReference>
<dbReference type="GO" id="GO:0015109">
    <property type="term" value="F:chromate transmembrane transporter activity"/>
    <property type="evidence" value="ECO:0007669"/>
    <property type="project" value="InterPro"/>
</dbReference>
<dbReference type="Proteomes" id="UP000245680">
    <property type="component" value="Unassembled WGS sequence"/>
</dbReference>
<gene>
    <name evidence="8" type="ORF">DKT77_08300</name>
</gene>
<feature type="transmembrane region" description="Helical" evidence="7">
    <location>
        <begin position="293"/>
        <end position="315"/>
    </location>
</feature>
<protein>
    <submittedName>
        <fullName evidence="8">Chromate transporter</fullName>
    </submittedName>
</protein>
<feature type="transmembrane region" description="Helical" evidence="7">
    <location>
        <begin position="82"/>
        <end position="103"/>
    </location>
</feature>
<accession>A0A2V2LKV1</accession>
<evidence type="ECO:0000256" key="6">
    <source>
        <dbReference type="ARBA" id="ARBA00023136"/>
    </source>
</evidence>
<dbReference type="OrthoDB" id="8969999at2"/>
<evidence type="ECO:0000256" key="2">
    <source>
        <dbReference type="ARBA" id="ARBA00005262"/>
    </source>
</evidence>
<dbReference type="EMBL" id="QGKU01000031">
    <property type="protein sequence ID" value="PWR02939.1"/>
    <property type="molecule type" value="Genomic_DNA"/>
</dbReference>